<reference evidence="5" key="1">
    <citation type="submission" date="2020-11" db="EMBL/GenBank/DDBJ databases">
        <authorList>
            <person name="Tran Van P."/>
        </authorList>
    </citation>
    <scope>NUCLEOTIDE SEQUENCE</scope>
</reference>
<dbReference type="InterPro" id="IPR027417">
    <property type="entry name" value="P-loop_NTPase"/>
</dbReference>
<keyword evidence="3" id="KW-0342">GTP-binding</keyword>
<organism evidence="5">
    <name type="scientific">Darwinula stevensoni</name>
    <dbReference type="NCBI Taxonomy" id="69355"/>
    <lineage>
        <taxon>Eukaryota</taxon>
        <taxon>Metazoa</taxon>
        <taxon>Ecdysozoa</taxon>
        <taxon>Arthropoda</taxon>
        <taxon>Crustacea</taxon>
        <taxon>Oligostraca</taxon>
        <taxon>Ostracoda</taxon>
        <taxon>Podocopa</taxon>
        <taxon>Podocopida</taxon>
        <taxon>Darwinulocopina</taxon>
        <taxon>Darwinuloidea</taxon>
        <taxon>Darwinulidae</taxon>
        <taxon>Darwinula</taxon>
    </lineage>
</organism>
<dbReference type="EMBL" id="CAJPEV010000006">
    <property type="protein sequence ID" value="CAG0878571.1"/>
    <property type="molecule type" value="Genomic_DNA"/>
</dbReference>
<dbReference type="GO" id="GO:0005739">
    <property type="term" value="C:mitochondrion"/>
    <property type="evidence" value="ECO:0007669"/>
    <property type="project" value="TreeGrafter"/>
</dbReference>
<feature type="domain" description="Tr-type G" evidence="4">
    <location>
        <begin position="17"/>
        <end position="120"/>
    </location>
</feature>
<dbReference type="InterPro" id="IPR000795">
    <property type="entry name" value="T_Tr_GTP-bd_dom"/>
</dbReference>
<protein>
    <recommendedName>
        <fullName evidence="4">Tr-type G domain-containing protein</fullName>
    </recommendedName>
</protein>
<evidence type="ECO:0000313" key="5">
    <source>
        <dbReference type="EMBL" id="CAD7240057.1"/>
    </source>
</evidence>
<evidence type="ECO:0000256" key="3">
    <source>
        <dbReference type="ARBA" id="ARBA00023134"/>
    </source>
</evidence>
<dbReference type="AlphaFoldDB" id="A0A7R8X053"/>
<evidence type="ECO:0000259" key="4">
    <source>
        <dbReference type="Pfam" id="PF00009"/>
    </source>
</evidence>
<dbReference type="PANTHER" id="PTHR43261:SF1">
    <property type="entry name" value="RIBOSOME-RELEASING FACTOR 2, MITOCHONDRIAL"/>
    <property type="match status" value="1"/>
</dbReference>
<dbReference type="GO" id="GO:0005525">
    <property type="term" value="F:GTP binding"/>
    <property type="evidence" value="ECO:0007669"/>
    <property type="project" value="UniProtKB-KW"/>
</dbReference>
<dbReference type="Proteomes" id="UP000677054">
    <property type="component" value="Unassembled WGS sequence"/>
</dbReference>
<dbReference type="PANTHER" id="PTHR43261">
    <property type="entry name" value="TRANSLATION ELONGATION FACTOR G-RELATED"/>
    <property type="match status" value="1"/>
</dbReference>
<evidence type="ECO:0000256" key="2">
    <source>
        <dbReference type="ARBA" id="ARBA00022917"/>
    </source>
</evidence>
<dbReference type="SUPFAM" id="SSF52540">
    <property type="entry name" value="P-loop containing nucleoside triphosphate hydrolases"/>
    <property type="match status" value="1"/>
</dbReference>
<accession>A0A7R8X053</accession>
<dbReference type="GO" id="GO:0003924">
    <property type="term" value="F:GTPase activity"/>
    <property type="evidence" value="ECO:0007669"/>
    <property type="project" value="InterPro"/>
</dbReference>
<dbReference type="OrthoDB" id="198619at2759"/>
<keyword evidence="2" id="KW-0648">Protein biosynthesis</keyword>
<keyword evidence="1" id="KW-0547">Nucleotide-binding</keyword>
<dbReference type="EMBL" id="LR899523">
    <property type="protein sequence ID" value="CAD7240057.1"/>
    <property type="molecule type" value="Genomic_DNA"/>
</dbReference>
<proteinExistence type="predicted"/>
<dbReference type="GO" id="GO:0032543">
    <property type="term" value="P:mitochondrial translation"/>
    <property type="evidence" value="ECO:0007669"/>
    <property type="project" value="TreeGrafter"/>
</dbReference>
<sequence>MVPIDIVSRAVRYSGSLGVEAQTLTVWKQADRYGIPRLGYLNKMDKRGADIRMCLESMAKKLHCLPLLTQVPIGAEKSFSGLVDVVDLQVHSWQSPQGWTRTPLDSDESIADSADIWDAREKLVESLTDVDDVLAERLIELENSRALSNEEIKAALRRATISMVSGPAHSYHCFTASAKRTNLFFTLRIPFIVRLSVRYWRLSYELLF</sequence>
<dbReference type="Gene3D" id="3.40.50.300">
    <property type="entry name" value="P-loop containing nucleotide triphosphate hydrolases"/>
    <property type="match status" value="1"/>
</dbReference>
<name>A0A7R8X053_9CRUS</name>
<dbReference type="GO" id="GO:0032790">
    <property type="term" value="P:ribosome disassembly"/>
    <property type="evidence" value="ECO:0007669"/>
    <property type="project" value="TreeGrafter"/>
</dbReference>
<gene>
    <name evidence="5" type="ORF">DSTB1V02_LOCUS94</name>
</gene>
<keyword evidence="6" id="KW-1185">Reference proteome</keyword>
<evidence type="ECO:0000256" key="1">
    <source>
        <dbReference type="ARBA" id="ARBA00022741"/>
    </source>
</evidence>
<dbReference type="Pfam" id="PF00009">
    <property type="entry name" value="GTP_EFTU"/>
    <property type="match status" value="1"/>
</dbReference>
<evidence type="ECO:0000313" key="6">
    <source>
        <dbReference type="Proteomes" id="UP000677054"/>
    </source>
</evidence>